<dbReference type="CDD" id="cd09917">
    <property type="entry name" value="F-box_SF"/>
    <property type="match status" value="1"/>
</dbReference>
<dbReference type="Proteomes" id="UP000509510">
    <property type="component" value="Chromosome I"/>
</dbReference>
<dbReference type="Gene3D" id="1.20.1280.50">
    <property type="match status" value="1"/>
</dbReference>
<dbReference type="Pfam" id="PF12937">
    <property type="entry name" value="F-box-like"/>
    <property type="match status" value="1"/>
</dbReference>
<dbReference type="Gene3D" id="2.130.10.10">
    <property type="entry name" value="YVTN repeat-like/Quinoprotein amine dehydrogenase"/>
    <property type="match status" value="1"/>
</dbReference>
<dbReference type="InterPro" id="IPR001810">
    <property type="entry name" value="F-box_dom"/>
</dbReference>
<dbReference type="AlphaFoldDB" id="A0A7H8QGP1"/>
<feature type="region of interest" description="Disordered" evidence="1">
    <location>
        <begin position="1006"/>
        <end position="1026"/>
    </location>
</feature>
<dbReference type="InterPro" id="IPR036322">
    <property type="entry name" value="WD40_repeat_dom_sf"/>
</dbReference>
<keyword evidence="4" id="KW-1185">Reference proteome</keyword>
<feature type="region of interest" description="Disordered" evidence="1">
    <location>
        <begin position="1071"/>
        <end position="1143"/>
    </location>
</feature>
<feature type="region of interest" description="Disordered" evidence="1">
    <location>
        <begin position="221"/>
        <end position="244"/>
    </location>
</feature>
<protein>
    <recommendedName>
        <fullName evidence="2">F-box domain-containing protein</fullName>
    </recommendedName>
</protein>
<feature type="compositionally biased region" description="Polar residues" evidence="1">
    <location>
        <begin position="8"/>
        <end position="27"/>
    </location>
</feature>
<proteinExistence type="predicted"/>
<gene>
    <name evidence="3" type="ORF">TRUGW13939_00194</name>
</gene>
<dbReference type="GeneID" id="55987709"/>
<feature type="compositionally biased region" description="Low complexity" evidence="1">
    <location>
        <begin position="719"/>
        <end position="739"/>
    </location>
</feature>
<dbReference type="SUPFAM" id="SSF50978">
    <property type="entry name" value="WD40 repeat-like"/>
    <property type="match status" value="1"/>
</dbReference>
<reference evidence="4" key="1">
    <citation type="submission" date="2020-06" db="EMBL/GenBank/DDBJ databases">
        <title>A chromosome-scale genome assembly of Talaromyces rugulosus W13939.</title>
        <authorList>
            <person name="Wang B."/>
            <person name="Guo L."/>
            <person name="Ye K."/>
            <person name="Wang L."/>
        </authorList>
    </citation>
    <scope>NUCLEOTIDE SEQUENCE [LARGE SCALE GENOMIC DNA]</scope>
    <source>
        <strain evidence="4">W13939</strain>
    </source>
</reference>
<dbReference type="PANTHER" id="PTHR10223:SF2">
    <property type="entry name" value="F-BOX AND WD DOMAIN PROTEIN (AFU_ORTHOLOGUE AFUA_6G11400)"/>
    <property type="match status" value="1"/>
</dbReference>
<dbReference type="SMART" id="SM00256">
    <property type="entry name" value="FBOX"/>
    <property type="match status" value="1"/>
</dbReference>
<dbReference type="RefSeq" id="XP_035339299.1">
    <property type="nucleotide sequence ID" value="XM_035483406.1"/>
</dbReference>
<evidence type="ECO:0000313" key="3">
    <source>
        <dbReference type="EMBL" id="QKX53120.1"/>
    </source>
</evidence>
<feature type="compositionally biased region" description="Low complexity" evidence="1">
    <location>
        <begin position="1010"/>
        <end position="1023"/>
    </location>
</feature>
<dbReference type="PANTHER" id="PTHR10223">
    <property type="entry name" value="26S PROTEASOME NON-ATPASE REGULATORY SUBUNIT 4"/>
    <property type="match status" value="1"/>
</dbReference>
<dbReference type="InterPro" id="IPR015943">
    <property type="entry name" value="WD40/YVTN_repeat-like_dom_sf"/>
</dbReference>
<dbReference type="GO" id="GO:0005634">
    <property type="term" value="C:nucleus"/>
    <property type="evidence" value="ECO:0007669"/>
    <property type="project" value="TreeGrafter"/>
</dbReference>
<evidence type="ECO:0000256" key="1">
    <source>
        <dbReference type="SAM" id="MobiDB-lite"/>
    </source>
</evidence>
<feature type="compositionally biased region" description="Low complexity" evidence="1">
    <location>
        <begin position="1079"/>
        <end position="1088"/>
    </location>
</feature>
<dbReference type="EMBL" id="CP055898">
    <property type="protein sequence ID" value="QKX53120.1"/>
    <property type="molecule type" value="Genomic_DNA"/>
</dbReference>
<dbReference type="KEGG" id="trg:TRUGW13939_00194"/>
<evidence type="ECO:0000259" key="2">
    <source>
        <dbReference type="PROSITE" id="PS50181"/>
    </source>
</evidence>
<sequence>MQPEPLVVSQNSSADANPANPSLSFQHGNDRRCDEPVFDTLPPGDVGDRRVVDDVDSAIASSNSTGDGSHALLLRRLNSADSVGSVPISPVHYGSEFGSPPQVMQSGSADSKSKIYTFRMKPRQSLAGLPNEVLTHILSHLPPNSLSAISLVSRRFHTLVTTPHAWRVAFARYFPGSGSIQEDCEIDALVLDKRSFTRLTALASWRSEYILRTRLLRSLGRGKPATPSSPGKHHPRAGGVQSGSPVVTYPSKLLYPVSHIDAVFTPTSTKKPPLFIHGAAEQGAATSSDPSAGKSGSWGLAAHQLFQHFADLYTGETEYGLGAGDMVGLPNPMDVSQLYGMIYGEGCPQGRSYFLSSGEQRGRFLTFSELDSEPDRGIPALNMITTAVSSVWIAKSPNVLKMTNGMIGVLSGTSSGILTAYSLGTSVVHDHRFDRGQITARWVLCPGVPIISIAIDENFSVKRHSNGRAWAIVLNALGEVYYLTDIPALPETTTRRTPEECEKLAWKSGRSVRWEMIEATRRIAQPDPYNRELVDGSYSPRSSTDSMGLSKDQIAAETKEIEKFLAFKPKHFRKVCEGWDMRRQLQVDFAGDDLHGAGELLVVVNCGLNDGQTASIRRYVRQRVSNDRHVAVEHFSRLSSPKPVNSLFGGPSTPMGEDSSTSRSRASSYVENDISTISNTTWKMTDFVFDNPRSLQVTSTTIDVSTLAQLTAAEDPLLGMSGTSTSSSPLSSPLPHMSSTGSGSEIPGQRARLMAVGTNTGSVYMWNMRAPLSRTSDEINSVAPVRIIRTESPQVSCLALTSLYLVHGGNDGLVQAWDPLASTTRPIRTLHSRFSSRARRRLIQAEASMLGIGNNFFAAGAICLDPDPTVLRGVVSLGSHVRFWSYSSSAADEYKSNKRRLRRSHRGSLASGDGQRFSNTGRGALNDFIADEQQEMKRQTVEDQKQKELLSHRFGIDLLGPDATEDELMAYARMLSEESLNSDTVKQQKEGETSLVASSVSSDTIAAQDSSFPSREFSSSSSPALDTVEEELAPDIAEAIRLSLLDEASSGGDYYPSPSSSIPIKYAKGARSGSRRLHSPVSSSPEVEGSNRQEMDDLEFAIQLSLAEEQSRGQAAAEQEEFPALMTSSYDGADKGKGKARAW</sequence>
<feature type="compositionally biased region" description="Basic residues" evidence="1">
    <location>
        <begin position="897"/>
        <end position="906"/>
    </location>
</feature>
<dbReference type="InterPro" id="IPR036047">
    <property type="entry name" value="F-box-like_dom_sf"/>
</dbReference>
<evidence type="ECO:0000313" key="4">
    <source>
        <dbReference type="Proteomes" id="UP000509510"/>
    </source>
</evidence>
<dbReference type="InterPro" id="IPR027040">
    <property type="entry name" value="PSMD4"/>
</dbReference>
<dbReference type="OrthoDB" id="2095648at2759"/>
<dbReference type="GO" id="GO:0043161">
    <property type="term" value="P:proteasome-mediated ubiquitin-dependent protein catabolic process"/>
    <property type="evidence" value="ECO:0007669"/>
    <property type="project" value="TreeGrafter"/>
</dbReference>
<feature type="region of interest" description="Disordered" evidence="1">
    <location>
        <begin position="897"/>
        <end position="922"/>
    </location>
</feature>
<dbReference type="GO" id="GO:0005829">
    <property type="term" value="C:cytosol"/>
    <property type="evidence" value="ECO:0007669"/>
    <property type="project" value="TreeGrafter"/>
</dbReference>
<dbReference type="GO" id="GO:0008540">
    <property type="term" value="C:proteasome regulatory particle, base subcomplex"/>
    <property type="evidence" value="ECO:0007669"/>
    <property type="project" value="TreeGrafter"/>
</dbReference>
<feature type="region of interest" description="Disordered" evidence="1">
    <location>
        <begin position="1"/>
        <end position="31"/>
    </location>
</feature>
<organism evidence="3 4">
    <name type="scientific">Talaromyces rugulosus</name>
    <name type="common">Penicillium rugulosum</name>
    <dbReference type="NCBI Taxonomy" id="121627"/>
    <lineage>
        <taxon>Eukaryota</taxon>
        <taxon>Fungi</taxon>
        <taxon>Dikarya</taxon>
        <taxon>Ascomycota</taxon>
        <taxon>Pezizomycotina</taxon>
        <taxon>Eurotiomycetes</taxon>
        <taxon>Eurotiomycetidae</taxon>
        <taxon>Eurotiales</taxon>
        <taxon>Trichocomaceae</taxon>
        <taxon>Talaromyces</taxon>
        <taxon>Talaromyces sect. Islandici</taxon>
    </lineage>
</organism>
<name>A0A7H8QGP1_TALRU</name>
<accession>A0A7H8QGP1</accession>
<dbReference type="SUPFAM" id="SSF81383">
    <property type="entry name" value="F-box domain"/>
    <property type="match status" value="1"/>
</dbReference>
<dbReference type="PROSITE" id="PS50181">
    <property type="entry name" value="FBOX"/>
    <property type="match status" value="1"/>
</dbReference>
<feature type="region of interest" description="Disordered" evidence="1">
    <location>
        <begin position="719"/>
        <end position="747"/>
    </location>
</feature>
<feature type="region of interest" description="Disordered" evidence="1">
    <location>
        <begin position="643"/>
        <end position="665"/>
    </location>
</feature>
<dbReference type="GO" id="GO:0031593">
    <property type="term" value="F:polyubiquitin modification-dependent protein binding"/>
    <property type="evidence" value="ECO:0007669"/>
    <property type="project" value="TreeGrafter"/>
</dbReference>
<feature type="domain" description="F-box" evidence="2">
    <location>
        <begin position="123"/>
        <end position="169"/>
    </location>
</feature>